<dbReference type="EMBL" id="JAPFQL010000010">
    <property type="protein sequence ID" value="MDC5696345.1"/>
    <property type="molecule type" value="Genomic_DNA"/>
</dbReference>
<dbReference type="SUPFAM" id="SSF55961">
    <property type="entry name" value="Bet v1-like"/>
    <property type="match status" value="1"/>
</dbReference>
<reference evidence="1 2" key="1">
    <citation type="submission" date="2022-11" db="EMBL/GenBank/DDBJ databases">
        <title>Anaerobic phenanthrene biodegradation by a DNRA strain PheN6.</title>
        <authorList>
            <person name="Zhang Z."/>
        </authorList>
    </citation>
    <scope>NUCLEOTIDE SEQUENCE [LARGE SCALE GENOMIC DNA]</scope>
    <source>
        <strain evidence="1 2">PheN6</strain>
    </source>
</reference>
<evidence type="ECO:0000313" key="1">
    <source>
        <dbReference type="EMBL" id="MDC5696345.1"/>
    </source>
</evidence>
<organism evidence="1 2">
    <name type="scientific">Intrasporangium calvum</name>
    <dbReference type="NCBI Taxonomy" id="53358"/>
    <lineage>
        <taxon>Bacteria</taxon>
        <taxon>Bacillati</taxon>
        <taxon>Actinomycetota</taxon>
        <taxon>Actinomycetes</taxon>
        <taxon>Micrococcales</taxon>
        <taxon>Intrasporangiaceae</taxon>
        <taxon>Intrasporangium</taxon>
    </lineage>
</organism>
<protein>
    <recommendedName>
        <fullName evidence="3">Polyketide cyclase/dehydrase</fullName>
    </recommendedName>
</protein>
<dbReference type="Proteomes" id="UP001150259">
    <property type="component" value="Unassembled WGS sequence"/>
</dbReference>
<dbReference type="InterPro" id="IPR023393">
    <property type="entry name" value="START-like_dom_sf"/>
</dbReference>
<proteinExistence type="predicted"/>
<name>A0ABT5GEL4_9MICO</name>
<dbReference type="Gene3D" id="3.30.530.20">
    <property type="match status" value="1"/>
</dbReference>
<comment type="caution">
    <text evidence="1">The sequence shown here is derived from an EMBL/GenBank/DDBJ whole genome shotgun (WGS) entry which is preliminary data.</text>
</comment>
<accession>A0ABT5GEL4</accession>
<gene>
    <name evidence="1" type="ORF">OO014_03685</name>
</gene>
<keyword evidence="2" id="KW-1185">Reference proteome</keyword>
<evidence type="ECO:0000313" key="2">
    <source>
        <dbReference type="Proteomes" id="UP001150259"/>
    </source>
</evidence>
<dbReference type="RefSeq" id="WP_272460922.1">
    <property type="nucleotide sequence ID" value="NZ_JAPFQL010000010.1"/>
</dbReference>
<evidence type="ECO:0008006" key="3">
    <source>
        <dbReference type="Google" id="ProtNLM"/>
    </source>
</evidence>
<sequence>MARFRVELSSPLPASESWNRILDLRAHDRVIPLTRITEGMVPAAELRPGSRFVARTGAGPLAFDDVMVVDTVTPPRAGEPGRARIHKEGTMIRGSIELWVAPDGAGSQVSWTQDIHVRGVPRALGRLTAGASRAAYGWALRRLLSAS</sequence>